<evidence type="ECO:0000313" key="2">
    <source>
        <dbReference type="Proteomes" id="UP000821845"/>
    </source>
</evidence>
<proteinExistence type="predicted"/>
<protein>
    <submittedName>
        <fullName evidence="1">Uncharacterized protein</fullName>
    </submittedName>
</protein>
<gene>
    <name evidence="1" type="ORF">HPB50_018406</name>
</gene>
<organism evidence="1 2">
    <name type="scientific">Hyalomma asiaticum</name>
    <name type="common">Tick</name>
    <dbReference type="NCBI Taxonomy" id="266040"/>
    <lineage>
        <taxon>Eukaryota</taxon>
        <taxon>Metazoa</taxon>
        <taxon>Ecdysozoa</taxon>
        <taxon>Arthropoda</taxon>
        <taxon>Chelicerata</taxon>
        <taxon>Arachnida</taxon>
        <taxon>Acari</taxon>
        <taxon>Parasitiformes</taxon>
        <taxon>Ixodida</taxon>
        <taxon>Ixodoidea</taxon>
        <taxon>Ixodidae</taxon>
        <taxon>Hyalomminae</taxon>
        <taxon>Hyalomma</taxon>
    </lineage>
</organism>
<dbReference type="Proteomes" id="UP000821845">
    <property type="component" value="Chromosome 10"/>
</dbReference>
<comment type="caution">
    <text evidence="1">The sequence shown here is derived from an EMBL/GenBank/DDBJ whole genome shotgun (WGS) entry which is preliminary data.</text>
</comment>
<sequence length="227" mass="24642">MADDNRAVSNHHLGATGAEGSDRTTLAPLRDVAAVSLRLSQYWPADPQLLIAQVNGLSAIARVTPQTQKFSHLVSLLPPEVATELRYVILQPRATDPFDILTSEILLGGEVASFDQGLLRELFLQRLPASVRMVLAAAASLPVSQRINSRGFASGTVDAATAQVSPVLQGLRDELREEICKLSHQITALSTLRQRSSSRGRSFSPCRNSSTLRQGQCWYHRAFGDAA</sequence>
<accession>A0ACB7T6V6</accession>
<evidence type="ECO:0000313" key="1">
    <source>
        <dbReference type="EMBL" id="KAH6943277.1"/>
    </source>
</evidence>
<name>A0ACB7T6V6_HYAAI</name>
<keyword evidence="2" id="KW-1185">Reference proteome</keyword>
<dbReference type="EMBL" id="CM023490">
    <property type="protein sequence ID" value="KAH6943277.1"/>
    <property type="molecule type" value="Genomic_DNA"/>
</dbReference>
<reference evidence="1" key="1">
    <citation type="submission" date="2020-05" db="EMBL/GenBank/DDBJ databases">
        <title>Large-scale comparative analyses of tick genomes elucidate their genetic diversity and vector capacities.</title>
        <authorList>
            <person name="Jia N."/>
            <person name="Wang J."/>
            <person name="Shi W."/>
            <person name="Du L."/>
            <person name="Sun Y."/>
            <person name="Zhan W."/>
            <person name="Jiang J."/>
            <person name="Wang Q."/>
            <person name="Zhang B."/>
            <person name="Ji P."/>
            <person name="Sakyi L.B."/>
            <person name="Cui X."/>
            <person name="Yuan T."/>
            <person name="Jiang B."/>
            <person name="Yang W."/>
            <person name="Lam T.T.-Y."/>
            <person name="Chang Q."/>
            <person name="Ding S."/>
            <person name="Wang X."/>
            <person name="Zhu J."/>
            <person name="Ruan X."/>
            <person name="Zhao L."/>
            <person name="Wei J."/>
            <person name="Que T."/>
            <person name="Du C."/>
            <person name="Cheng J."/>
            <person name="Dai P."/>
            <person name="Han X."/>
            <person name="Huang E."/>
            <person name="Gao Y."/>
            <person name="Liu J."/>
            <person name="Shao H."/>
            <person name="Ye R."/>
            <person name="Li L."/>
            <person name="Wei W."/>
            <person name="Wang X."/>
            <person name="Wang C."/>
            <person name="Yang T."/>
            <person name="Huo Q."/>
            <person name="Li W."/>
            <person name="Guo W."/>
            <person name="Chen H."/>
            <person name="Zhou L."/>
            <person name="Ni X."/>
            <person name="Tian J."/>
            <person name="Zhou Y."/>
            <person name="Sheng Y."/>
            <person name="Liu T."/>
            <person name="Pan Y."/>
            <person name="Xia L."/>
            <person name="Li J."/>
            <person name="Zhao F."/>
            <person name="Cao W."/>
        </authorList>
    </citation>
    <scope>NUCLEOTIDE SEQUENCE</scope>
    <source>
        <tissue evidence="1">Larvae</tissue>
    </source>
</reference>